<name>A0ABP4NLT7_9ACTN</name>
<evidence type="ECO:0000313" key="4">
    <source>
        <dbReference type="Proteomes" id="UP001500363"/>
    </source>
</evidence>
<keyword evidence="2" id="KW-0812">Transmembrane</keyword>
<dbReference type="Proteomes" id="UP001500363">
    <property type="component" value="Unassembled WGS sequence"/>
</dbReference>
<dbReference type="Gene3D" id="2.40.10.120">
    <property type="match status" value="1"/>
</dbReference>
<feature type="compositionally biased region" description="Basic and acidic residues" evidence="1">
    <location>
        <begin position="1"/>
        <end position="11"/>
    </location>
</feature>
<feature type="region of interest" description="Disordered" evidence="1">
    <location>
        <begin position="1"/>
        <end position="52"/>
    </location>
</feature>
<dbReference type="EMBL" id="BAAANC010000006">
    <property type="protein sequence ID" value="GAA1561110.1"/>
    <property type="molecule type" value="Genomic_DNA"/>
</dbReference>
<dbReference type="SUPFAM" id="SSF50494">
    <property type="entry name" value="Trypsin-like serine proteases"/>
    <property type="match status" value="1"/>
</dbReference>
<accession>A0ABP4NLT7</accession>
<feature type="transmembrane region" description="Helical" evidence="2">
    <location>
        <begin position="60"/>
        <end position="79"/>
    </location>
</feature>
<sequence length="409" mass="42831">MAEQGRSDLPRPPRRVPGWAVENDDPPPALGPRTTIEPRRRAPVDDAPGEPLPPKFRPRFVWPLVVFVLVLGAAAGWLVRAYSLSLDTEDVLAKAGPAVVQVLATTCDGTGQASGVMLPGGVVLTALSAVREPISVAIVTQDGKVRRATLRGANPNGVAVLAMAGPADRPTATIAPKLPDAAADRALVGFELNGQQVARQLGTAEQPAELGQVVDGGALGAPVVDKHGRVIGLLAGETVATSKIIGLDELRLFADGSAVLTPQKLGTCPARGPQSPVEPDLAVANTPLAGEVREILGRYLDTLNKHDFVAMQSTYSDALRARSDPAEDAKKHLTSYAFRPVVEAVTAAGGDNNADALLTFTVLFSPNSAGANGHTCGRLRIRYHLVREQQGLRIDSAKTEGNQPGCDTD</sequence>
<organism evidence="3 4">
    <name type="scientific">Kribbella lupini</name>
    <dbReference type="NCBI Taxonomy" id="291602"/>
    <lineage>
        <taxon>Bacteria</taxon>
        <taxon>Bacillati</taxon>
        <taxon>Actinomycetota</taxon>
        <taxon>Actinomycetes</taxon>
        <taxon>Propionibacteriales</taxon>
        <taxon>Kribbellaceae</taxon>
        <taxon>Kribbella</taxon>
    </lineage>
</organism>
<evidence type="ECO:0008006" key="5">
    <source>
        <dbReference type="Google" id="ProtNLM"/>
    </source>
</evidence>
<comment type="caution">
    <text evidence="3">The sequence shown here is derived from an EMBL/GenBank/DDBJ whole genome shotgun (WGS) entry which is preliminary data.</text>
</comment>
<dbReference type="Pfam" id="PF13365">
    <property type="entry name" value="Trypsin_2"/>
    <property type="match status" value="1"/>
</dbReference>
<evidence type="ECO:0000256" key="2">
    <source>
        <dbReference type="SAM" id="Phobius"/>
    </source>
</evidence>
<dbReference type="RefSeq" id="WP_344183488.1">
    <property type="nucleotide sequence ID" value="NZ_BAAANC010000006.1"/>
</dbReference>
<evidence type="ECO:0000256" key="1">
    <source>
        <dbReference type="SAM" id="MobiDB-lite"/>
    </source>
</evidence>
<keyword evidence="2" id="KW-0472">Membrane</keyword>
<protein>
    <recommendedName>
        <fullName evidence="5">Trypsin-like peptidase</fullName>
    </recommendedName>
</protein>
<keyword evidence="4" id="KW-1185">Reference proteome</keyword>
<proteinExistence type="predicted"/>
<dbReference type="InterPro" id="IPR009003">
    <property type="entry name" value="Peptidase_S1_PA"/>
</dbReference>
<evidence type="ECO:0000313" key="3">
    <source>
        <dbReference type="EMBL" id="GAA1561110.1"/>
    </source>
</evidence>
<gene>
    <name evidence="3" type="ORF">GCM10009741_77980</name>
</gene>
<keyword evidence="2" id="KW-1133">Transmembrane helix</keyword>
<reference evidence="4" key="1">
    <citation type="journal article" date="2019" name="Int. J. Syst. Evol. Microbiol.">
        <title>The Global Catalogue of Microorganisms (GCM) 10K type strain sequencing project: providing services to taxonomists for standard genome sequencing and annotation.</title>
        <authorList>
            <consortium name="The Broad Institute Genomics Platform"/>
            <consortium name="The Broad Institute Genome Sequencing Center for Infectious Disease"/>
            <person name="Wu L."/>
            <person name="Ma J."/>
        </authorList>
    </citation>
    <scope>NUCLEOTIDE SEQUENCE [LARGE SCALE GENOMIC DNA]</scope>
    <source>
        <strain evidence="4">JCM 14303</strain>
    </source>
</reference>